<dbReference type="AlphaFoldDB" id="X1N2C0"/>
<feature type="non-terminal residue" evidence="1">
    <location>
        <position position="162"/>
    </location>
</feature>
<protein>
    <submittedName>
        <fullName evidence="1">Uncharacterized protein</fullName>
    </submittedName>
</protein>
<organism evidence="1">
    <name type="scientific">marine sediment metagenome</name>
    <dbReference type="NCBI Taxonomy" id="412755"/>
    <lineage>
        <taxon>unclassified sequences</taxon>
        <taxon>metagenomes</taxon>
        <taxon>ecological metagenomes</taxon>
    </lineage>
</organism>
<evidence type="ECO:0000313" key="1">
    <source>
        <dbReference type="EMBL" id="GAI20980.1"/>
    </source>
</evidence>
<accession>X1N2C0</accession>
<sequence length="162" mass="18540">MAGDYIDDLVNIDIYPHQIAAYENNLYGDITAESGNYGIILTPDIKYGALACWQNAVPGNGFNIGYGISLRKFNIGISGSPVKDHIRFGISIGRTYFSKRFDISFLVSDAINGEWYKFNLRLSKRKGDFMIVPKYTFDHVQEPYEYNRHRIGLMLQRLILNE</sequence>
<name>X1N2C0_9ZZZZ</name>
<gene>
    <name evidence="1" type="ORF">S06H3_37113</name>
</gene>
<reference evidence="1" key="1">
    <citation type="journal article" date="2014" name="Front. Microbiol.">
        <title>High frequency of phylogenetically diverse reductive dehalogenase-homologous genes in deep subseafloor sedimentary metagenomes.</title>
        <authorList>
            <person name="Kawai M."/>
            <person name="Futagami T."/>
            <person name="Toyoda A."/>
            <person name="Takaki Y."/>
            <person name="Nishi S."/>
            <person name="Hori S."/>
            <person name="Arai W."/>
            <person name="Tsubouchi T."/>
            <person name="Morono Y."/>
            <person name="Uchiyama I."/>
            <person name="Ito T."/>
            <person name="Fujiyama A."/>
            <person name="Inagaki F."/>
            <person name="Takami H."/>
        </authorList>
    </citation>
    <scope>NUCLEOTIDE SEQUENCE</scope>
    <source>
        <strain evidence="1">Expedition CK06-06</strain>
    </source>
</reference>
<comment type="caution">
    <text evidence="1">The sequence shown here is derived from an EMBL/GenBank/DDBJ whole genome shotgun (WGS) entry which is preliminary data.</text>
</comment>
<dbReference type="EMBL" id="BARV01022519">
    <property type="protein sequence ID" value="GAI20980.1"/>
    <property type="molecule type" value="Genomic_DNA"/>
</dbReference>
<proteinExistence type="predicted"/>